<feature type="transmembrane region" description="Helical" evidence="2">
    <location>
        <begin position="34"/>
        <end position="59"/>
    </location>
</feature>
<accession>A0AAN8JNA6</accession>
<keyword evidence="2" id="KW-1133">Transmembrane helix</keyword>
<comment type="caution">
    <text evidence="3">The sequence shown here is derived from an EMBL/GenBank/DDBJ whole genome shotgun (WGS) entry which is preliminary data.</text>
</comment>
<proteinExistence type="predicted"/>
<feature type="transmembrane region" description="Helical" evidence="2">
    <location>
        <begin position="106"/>
        <end position="131"/>
    </location>
</feature>
<evidence type="ECO:0000313" key="4">
    <source>
        <dbReference type="Proteomes" id="UP001347796"/>
    </source>
</evidence>
<feature type="transmembrane region" description="Helical" evidence="2">
    <location>
        <begin position="151"/>
        <end position="179"/>
    </location>
</feature>
<evidence type="ECO:0000313" key="3">
    <source>
        <dbReference type="EMBL" id="KAK6179800.1"/>
    </source>
</evidence>
<evidence type="ECO:0000256" key="1">
    <source>
        <dbReference type="SAM" id="MobiDB-lite"/>
    </source>
</evidence>
<dbReference type="EMBL" id="JAZGQO010000008">
    <property type="protein sequence ID" value="KAK6179800.1"/>
    <property type="molecule type" value="Genomic_DNA"/>
</dbReference>
<organism evidence="3 4">
    <name type="scientific">Patella caerulea</name>
    <name type="common">Rayed Mediterranean limpet</name>
    <dbReference type="NCBI Taxonomy" id="87958"/>
    <lineage>
        <taxon>Eukaryota</taxon>
        <taxon>Metazoa</taxon>
        <taxon>Spiralia</taxon>
        <taxon>Lophotrochozoa</taxon>
        <taxon>Mollusca</taxon>
        <taxon>Gastropoda</taxon>
        <taxon>Patellogastropoda</taxon>
        <taxon>Patelloidea</taxon>
        <taxon>Patellidae</taxon>
        <taxon>Patella</taxon>
    </lineage>
</organism>
<keyword evidence="2" id="KW-0472">Membrane</keyword>
<protein>
    <submittedName>
        <fullName evidence="3">Uncharacterized protein</fullName>
    </submittedName>
</protein>
<reference evidence="3 4" key="1">
    <citation type="submission" date="2024-01" db="EMBL/GenBank/DDBJ databases">
        <title>The genome of the rayed Mediterranean limpet Patella caerulea (Linnaeus, 1758).</title>
        <authorList>
            <person name="Anh-Thu Weber A."/>
            <person name="Halstead-Nussloch G."/>
        </authorList>
    </citation>
    <scope>NUCLEOTIDE SEQUENCE [LARGE SCALE GENOMIC DNA]</scope>
    <source>
        <strain evidence="3">AATW-2023a</strain>
        <tissue evidence="3">Whole specimen</tissue>
    </source>
</reference>
<keyword evidence="2" id="KW-0812">Transmembrane</keyword>
<feature type="transmembrane region" description="Helical" evidence="2">
    <location>
        <begin position="65"/>
        <end position="86"/>
    </location>
</feature>
<gene>
    <name evidence="3" type="ORF">SNE40_012076</name>
</gene>
<name>A0AAN8JNA6_PATCE</name>
<dbReference type="Proteomes" id="UP001347796">
    <property type="component" value="Unassembled WGS sequence"/>
</dbReference>
<keyword evidence="4" id="KW-1185">Reference proteome</keyword>
<sequence length="230" mass="25616">MKESVVQVSCGGPEYGTEEAVEYQKRAFRFMKRIGVFQLSVGFIAFVSAIGALVCGFMVETINYPVIDIFPLLTSVLAVLAGYFALKTARCTPQLQVDAPTKRYVIIHYVIDVTNVSFASCSAAFAGWAIGVCKSTDVKMISYCNPNHDTILIFGIINCVAGAIIAITCIPGMIFFCIYARVFGFTNREDRVRDLENRINNLQRQLENQRPPPYDIDEAPPSYQNNGFKY</sequence>
<feature type="region of interest" description="Disordered" evidence="1">
    <location>
        <begin position="208"/>
        <end position="230"/>
    </location>
</feature>
<evidence type="ECO:0000256" key="2">
    <source>
        <dbReference type="SAM" id="Phobius"/>
    </source>
</evidence>
<dbReference type="AlphaFoldDB" id="A0AAN8JNA6"/>